<dbReference type="SMART" id="SM00595">
    <property type="entry name" value="MADF"/>
    <property type="match status" value="1"/>
</dbReference>
<dbReference type="EMBL" id="CAJQZP010000287">
    <property type="protein sequence ID" value="CAG4953245.1"/>
    <property type="molecule type" value="Genomic_DNA"/>
</dbReference>
<dbReference type="Pfam" id="PF10545">
    <property type="entry name" value="MADF_DNA_bdg"/>
    <property type="match status" value="1"/>
</dbReference>
<sequence>MTQRLWLAEFIELYRNEPCLWQNKSKEYHDRERQSAAYKVLLEKIKEIDSTATIDTVKSKINTLRCTFKKEVLKVKSSQRSGSGKDDIYIPKLWYYDLLQFLTDQEVPRSSRSNISKDDEETNDNEDLDSRPGSSLASNHSKSDTGNSASSSAPPHHPRPTKRNLNQTLTNEVLLTVQDHFNRPVQRDDRFDIFGKNVAMKLKLRDLPKEQRILAEGIINEALFLAEMDKLTIDHKISDRATIQQINSNTAESQSILQPYLLDNNTGAVQISIPEISIPLQEVNTAASFLSQYMQNES</sequence>
<evidence type="ECO:0000259" key="2">
    <source>
        <dbReference type="PROSITE" id="PS51029"/>
    </source>
</evidence>
<evidence type="ECO:0000313" key="3">
    <source>
        <dbReference type="EMBL" id="CAG4953245.1"/>
    </source>
</evidence>
<evidence type="ECO:0000256" key="1">
    <source>
        <dbReference type="SAM" id="MobiDB-lite"/>
    </source>
</evidence>
<dbReference type="AlphaFoldDB" id="A0A8S3WDZ5"/>
<name>A0A8S3WDZ5_PARAO</name>
<dbReference type="OrthoDB" id="6617753at2759"/>
<evidence type="ECO:0000313" key="4">
    <source>
        <dbReference type="Proteomes" id="UP000691718"/>
    </source>
</evidence>
<dbReference type="PROSITE" id="PS51029">
    <property type="entry name" value="MADF"/>
    <property type="match status" value="1"/>
</dbReference>
<feature type="compositionally biased region" description="Polar residues" evidence="1">
    <location>
        <begin position="132"/>
        <end position="147"/>
    </location>
</feature>
<keyword evidence="4" id="KW-1185">Reference proteome</keyword>
<proteinExistence type="predicted"/>
<gene>
    <name evidence="3" type="ORF">PAPOLLO_LOCUS4825</name>
</gene>
<comment type="caution">
    <text evidence="3">The sequence shown here is derived from an EMBL/GenBank/DDBJ whole genome shotgun (WGS) entry which is preliminary data.</text>
</comment>
<protein>
    <submittedName>
        <fullName evidence="3">(apollo) hypothetical protein</fullName>
    </submittedName>
</protein>
<accession>A0A8S3WDZ5</accession>
<dbReference type="InterPro" id="IPR006578">
    <property type="entry name" value="MADF-dom"/>
</dbReference>
<dbReference type="PANTHER" id="PTHR21505">
    <property type="entry name" value="MADF DOMAIN-CONTAINING PROTEIN-RELATED"/>
    <property type="match status" value="1"/>
</dbReference>
<organism evidence="3 4">
    <name type="scientific">Parnassius apollo</name>
    <name type="common">Apollo butterfly</name>
    <name type="synonym">Papilio apollo</name>
    <dbReference type="NCBI Taxonomy" id="110799"/>
    <lineage>
        <taxon>Eukaryota</taxon>
        <taxon>Metazoa</taxon>
        <taxon>Ecdysozoa</taxon>
        <taxon>Arthropoda</taxon>
        <taxon>Hexapoda</taxon>
        <taxon>Insecta</taxon>
        <taxon>Pterygota</taxon>
        <taxon>Neoptera</taxon>
        <taxon>Endopterygota</taxon>
        <taxon>Lepidoptera</taxon>
        <taxon>Glossata</taxon>
        <taxon>Ditrysia</taxon>
        <taxon>Papilionoidea</taxon>
        <taxon>Papilionidae</taxon>
        <taxon>Parnassiinae</taxon>
        <taxon>Parnassini</taxon>
        <taxon>Parnassius</taxon>
        <taxon>Parnassius</taxon>
    </lineage>
</organism>
<dbReference type="PANTHER" id="PTHR21505:SF8">
    <property type="entry name" value="DPT-YFP REPRESSOR BY OVEREXPRESSION, ISOFORM D-RELATED"/>
    <property type="match status" value="1"/>
</dbReference>
<dbReference type="Proteomes" id="UP000691718">
    <property type="component" value="Unassembled WGS sequence"/>
</dbReference>
<reference evidence="3" key="1">
    <citation type="submission" date="2021-04" db="EMBL/GenBank/DDBJ databases">
        <authorList>
            <person name="Tunstrom K."/>
        </authorList>
    </citation>
    <scope>NUCLEOTIDE SEQUENCE</scope>
</reference>
<feature type="domain" description="MADF" evidence="2">
    <location>
        <begin position="9"/>
        <end position="107"/>
    </location>
</feature>
<feature type="region of interest" description="Disordered" evidence="1">
    <location>
        <begin position="109"/>
        <end position="167"/>
    </location>
</feature>
<feature type="compositionally biased region" description="Acidic residues" evidence="1">
    <location>
        <begin position="118"/>
        <end position="127"/>
    </location>
</feature>